<dbReference type="EMBL" id="DTMF01000055">
    <property type="protein sequence ID" value="HGF33174.1"/>
    <property type="molecule type" value="Genomic_DNA"/>
</dbReference>
<feature type="active site" evidence="9">
    <location>
        <position position="46"/>
    </location>
</feature>
<evidence type="ECO:0000256" key="6">
    <source>
        <dbReference type="ARBA" id="ARBA00022833"/>
    </source>
</evidence>
<keyword evidence="5" id="KW-0863">Zinc-finger</keyword>
<dbReference type="InterPro" id="IPR017968">
    <property type="entry name" value="Acylphosphatase_CS"/>
</dbReference>
<comment type="similarity">
    <text evidence="2 8">Belongs to the carbamoyltransferase HypF family.</text>
</comment>
<comment type="catalytic activity">
    <reaction evidence="7">
        <text>C-terminal L-cysteinyl-[HypE protein] + carbamoyl phosphate + ATP + H2O = C-terminal S-carboxamide-L-cysteinyl-[HypE protein] + AMP + phosphate + diphosphate + H(+)</text>
        <dbReference type="Rhea" id="RHEA:55636"/>
        <dbReference type="Rhea" id="RHEA-COMP:14247"/>
        <dbReference type="Rhea" id="RHEA-COMP:14392"/>
        <dbReference type="ChEBI" id="CHEBI:15377"/>
        <dbReference type="ChEBI" id="CHEBI:15378"/>
        <dbReference type="ChEBI" id="CHEBI:30616"/>
        <dbReference type="ChEBI" id="CHEBI:33019"/>
        <dbReference type="ChEBI" id="CHEBI:43474"/>
        <dbReference type="ChEBI" id="CHEBI:58228"/>
        <dbReference type="ChEBI" id="CHEBI:76913"/>
        <dbReference type="ChEBI" id="CHEBI:139126"/>
        <dbReference type="ChEBI" id="CHEBI:456215"/>
    </reaction>
</comment>
<dbReference type="GO" id="GO:0003725">
    <property type="term" value="F:double-stranded RNA binding"/>
    <property type="evidence" value="ECO:0007669"/>
    <property type="project" value="InterPro"/>
</dbReference>
<evidence type="ECO:0000259" key="10">
    <source>
        <dbReference type="PROSITE" id="PS51160"/>
    </source>
</evidence>
<dbReference type="InterPro" id="IPR006070">
    <property type="entry name" value="Sua5-like_dom"/>
</dbReference>
<dbReference type="AlphaFoldDB" id="A0A7C3V3P3"/>
<dbReference type="InterPro" id="IPR055128">
    <property type="entry name" value="HypF_C_2"/>
</dbReference>
<dbReference type="Gene3D" id="3.90.870.50">
    <property type="match status" value="1"/>
</dbReference>
<evidence type="ECO:0000256" key="1">
    <source>
        <dbReference type="ARBA" id="ARBA00004711"/>
    </source>
</evidence>
<dbReference type="PROSITE" id="PS51160">
    <property type="entry name" value="ACYLPHOSPHATASE_3"/>
    <property type="match status" value="1"/>
</dbReference>
<dbReference type="PANTHER" id="PTHR42959:SF1">
    <property type="entry name" value="CARBAMOYLTRANSFERASE HYPF"/>
    <property type="match status" value="1"/>
</dbReference>
<dbReference type="InterPro" id="IPR051060">
    <property type="entry name" value="Carbamoyltrans_HypF-like"/>
</dbReference>
<dbReference type="GO" id="GO:0008270">
    <property type="term" value="F:zinc ion binding"/>
    <property type="evidence" value="ECO:0007669"/>
    <property type="project" value="UniProtKB-KW"/>
</dbReference>
<dbReference type="InterPro" id="IPR004421">
    <property type="entry name" value="Carbamoyltransferase_HypF"/>
</dbReference>
<dbReference type="NCBIfam" id="TIGR00143">
    <property type="entry name" value="hypF"/>
    <property type="match status" value="1"/>
</dbReference>
<dbReference type="PROSITE" id="PS51163">
    <property type="entry name" value="YRDC"/>
    <property type="match status" value="1"/>
</dbReference>
<dbReference type="InterPro" id="IPR001792">
    <property type="entry name" value="Acylphosphatase-like_dom"/>
</dbReference>
<dbReference type="PROSITE" id="PS00150">
    <property type="entry name" value="ACYLPHOSPHATASE_1"/>
    <property type="match status" value="1"/>
</dbReference>
<dbReference type="PIRSF" id="PIRSF006256">
    <property type="entry name" value="CMPcnvr_hdrg_mat"/>
    <property type="match status" value="1"/>
</dbReference>
<dbReference type="Pfam" id="PF01300">
    <property type="entry name" value="Sua5_yciO_yrdC"/>
    <property type="match status" value="1"/>
</dbReference>
<keyword evidence="6" id="KW-0862">Zinc</keyword>
<comment type="caution">
    <text evidence="12">The sequence shown here is derived from an EMBL/GenBank/DDBJ whole genome shotgun (WGS) entry which is preliminary data.</text>
</comment>
<evidence type="ECO:0000256" key="9">
    <source>
        <dbReference type="PROSITE-ProRule" id="PRU00520"/>
    </source>
</evidence>
<dbReference type="Pfam" id="PF00708">
    <property type="entry name" value="Acylphosphatase"/>
    <property type="match status" value="1"/>
</dbReference>
<gene>
    <name evidence="12" type="primary">hypF</name>
    <name evidence="12" type="ORF">ENW96_02150</name>
</gene>
<feature type="domain" description="YrdC-like" evidence="11">
    <location>
        <begin position="207"/>
        <end position="393"/>
    </location>
</feature>
<dbReference type="InterPro" id="IPR017945">
    <property type="entry name" value="DHBP_synth_RibB-like_a/b_dom"/>
</dbReference>
<protein>
    <recommendedName>
        <fullName evidence="8">Carbamoyltransferase</fullName>
        <ecNumber evidence="8">6.2.-.-</ecNumber>
    </recommendedName>
</protein>
<evidence type="ECO:0000256" key="8">
    <source>
        <dbReference type="PIRNR" id="PIRNR006256"/>
    </source>
</evidence>
<dbReference type="PANTHER" id="PTHR42959">
    <property type="entry name" value="CARBAMOYLTRANSFERASE"/>
    <property type="match status" value="1"/>
</dbReference>
<dbReference type="GO" id="GO:0016874">
    <property type="term" value="F:ligase activity"/>
    <property type="evidence" value="ECO:0007669"/>
    <property type="project" value="UniProtKB-UniRule"/>
</dbReference>
<evidence type="ECO:0000256" key="3">
    <source>
        <dbReference type="ARBA" id="ARBA00022598"/>
    </source>
</evidence>
<dbReference type="Gene3D" id="3.30.420.40">
    <property type="match status" value="1"/>
</dbReference>
<proteinExistence type="inferred from homology"/>
<dbReference type="InterPro" id="IPR011125">
    <property type="entry name" value="Znf_HypF"/>
</dbReference>
<dbReference type="InterPro" id="IPR041440">
    <property type="entry name" value="HypF_C"/>
</dbReference>
<comment type="pathway">
    <text evidence="1">Protein modification; [NiFe] hydrogenase maturation.</text>
</comment>
<dbReference type="GO" id="GO:0016743">
    <property type="term" value="F:carboxyl- or carbamoyltransferase activity"/>
    <property type="evidence" value="ECO:0007669"/>
    <property type="project" value="UniProtKB-UniRule"/>
</dbReference>
<dbReference type="UniPathway" id="UPA00335"/>
<evidence type="ECO:0000313" key="12">
    <source>
        <dbReference type="EMBL" id="HGF33174.1"/>
    </source>
</evidence>
<evidence type="ECO:0000256" key="2">
    <source>
        <dbReference type="ARBA" id="ARBA00008097"/>
    </source>
</evidence>
<feature type="domain" description="Acylphosphatase-like" evidence="10">
    <location>
        <begin position="13"/>
        <end position="99"/>
    </location>
</feature>
<dbReference type="Pfam" id="PF07503">
    <property type="entry name" value="zf-HYPF"/>
    <property type="match status" value="2"/>
</dbReference>
<keyword evidence="12" id="KW-0808">Transferase</keyword>
<keyword evidence="4" id="KW-0479">Metal-binding</keyword>
<dbReference type="InterPro" id="IPR036046">
    <property type="entry name" value="Acylphosphatase-like_dom_sf"/>
</dbReference>
<sequence>MAEPRSAPISAARRRLAVTGLVQGVGFRPFVYRLARSHNLGGWVRNTSRGVEIEVEGPPAALDLFVRRLSEEAPTLSRVERVVSEETLPLAQETFEILASESLPDTEAVIPPDVGLCPDCAREIRDPTDRRFQYAFTNCTNCGPRFTLIRQVPYDRRQTTMAVFEMCPACRQEYEDAGDRRFHAEPTACPACGPRVWLEYQGGGQENEVFLTAARLLRDGKILAVKGLGGFHLACDAGNDTAVRTLRERKGRRDKPFALMVRDLKEAERIAIITDRERSLLMSPERPIVLCRRRPGGEIASLVAPNNSYLGLLLPYTPLHLLLLDQSPAALVMTSGNLSEEPLVFTNDEARTKLAPLADAFLMHDRDIHVPCDDSVVRPLPDGTAVPLRRARGFVPQTIALPLAAPEILGLGAEQKNTFCLAWDTTALLSQHIGDLDTLETFEYYQLAIRHFQALSRKRPRILVHDLHPHYLSTRYAREQKGTKLVGVQHHHAHVAACLAENGRTSACIGLALDGTGYSPDGTVWGGEVLVADLKGFARAGHLAPVLLPGGEAAIRSPARMAAAYLFAAYGEKFQETAHQLGLHFPDLTWRVLHRQLATGWHSPQTTSAGRLFDAVAAAAGICRQRTYEGQPALELEMAADPEEAGWYYAKVHQSKGTLILDTLNIFRGVVEDCLAGRDRAVIAARFHRSLAEGLMQMCIMIRERTGLNLVVLSGGVFQNALLAFPLKAGLAQQGFEVLTHRLVPPNDGGISLGQAAIAAARLGMKP</sequence>
<dbReference type="SUPFAM" id="SSF55821">
    <property type="entry name" value="YrdC/RibB"/>
    <property type="match status" value="1"/>
</dbReference>
<evidence type="ECO:0000259" key="11">
    <source>
        <dbReference type="PROSITE" id="PS51163"/>
    </source>
</evidence>
<dbReference type="Pfam" id="PF17788">
    <property type="entry name" value="HypF_C"/>
    <property type="match status" value="1"/>
</dbReference>
<dbReference type="Gene3D" id="3.30.110.120">
    <property type="match status" value="1"/>
</dbReference>
<reference evidence="12" key="1">
    <citation type="journal article" date="2020" name="mSystems">
        <title>Genome- and Community-Level Interaction Insights into Carbon Utilization and Element Cycling Functions of Hydrothermarchaeota in Hydrothermal Sediment.</title>
        <authorList>
            <person name="Zhou Z."/>
            <person name="Liu Y."/>
            <person name="Xu W."/>
            <person name="Pan J."/>
            <person name="Luo Z.H."/>
            <person name="Li M."/>
        </authorList>
    </citation>
    <scope>NUCLEOTIDE SEQUENCE [LARGE SCALE GENOMIC DNA]</scope>
    <source>
        <strain evidence="12">SpSt-897</strain>
    </source>
</reference>
<feature type="active site" evidence="9">
    <location>
        <position position="28"/>
    </location>
</feature>
<accession>A0A7C3V3P3</accession>
<dbReference type="EC" id="6.2.-.-" evidence="8"/>
<evidence type="ECO:0000256" key="5">
    <source>
        <dbReference type="ARBA" id="ARBA00022771"/>
    </source>
</evidence>
<dbReference type="SUPFAM" id="SSF54975">
    <property type="entry name" value="Acylphosphatase/BLUF domain-like"/>
    <property type="match status" value="1"/>
</dbReference>
<dbReference type="FunFam" id="3.30.420.40:FF:000124">
    <property type="entry name" value="Carbamoyltransferase HypF"/>
    <property type="match status" value="1"/>
</dbReference>
<name>A0A7C3V3P3_9BACT</name>
<evidence type="ECO:0000256" key="7">
    <source>
        <dbReference type="ARBA" id="ARBA00048220"/>
    </source>
</evidence>
<organism evidence="12">
    <name type="scientific">Desulfobacca acetoxidans</name>
    <dbReference type="NCBI Taxonomy" id="60893"/>
    <lineage>
        <taxon>Bacteria</taxon>
        <taxon>Pseudomonadati</taxon>
        <taxon>Thermodesulfobacteriota</taxon>
        <taxon>Desulfobaccia</taxon>
        <taxon>Desulfobaccales</taxon>
        <taxon>Desulfobaccaceae</taxon>
        <taxon>Desulfobacca</taxon>
    </lineage>
</organism>
<keyword evidence="9" id="KW-0378">Hydrolase</keyword>
<dbReference type="Pfam" id="PF22521">
    <property type="entry name" value="HypF_C_2"/>
    <property type="match status" value="1"/>
</dbReference>
<keyword evidence="3" id="KW-0436">Ligase</keyword>
<dbReference type="GO" id="GO:0051604">
    <property type="term" value="P:protein maturation"/>
    <property type="evidence" value="ECO:0007669"/>
    <property type="project" value="TreeGrafter"/>
</dbReference>
<dbReference type="Gene3D" id="3.30.420.360">
    <property type="match status" value="1"/>
</dbReference>
<dbReference type="GO" id="GO:0003998">
    <property type="term" value="F:acylphosphatase activity"/>
    <property type="evidence" value="ECO:0007669"/>
    <property type="project" value="UniProtKB-EC"/>
</dbReference>
<comment type="catalytic activity">
    <reaction evidence="9">
        <text>an acyl phosphate + H2O = a carboxylate + phosphate + H(+)</text>
        <dbReference type="Rhea" id="RHEA:14965"/>
        <dbReference type="ChEBI" id="CHEBI:15377"/>
        <dbReference type="ChEBI" id="CHEBI:15378"/>
        <dbReference type="ChEBI" id="CHEBI:29067"/>
        <dbReference type="ChEBI" id="CHEBI:43474"/>
        <dbReference type="ChEBI" id="CHEBI:59918"/>
        <dbReference type="EC" id="3.6.1.7"/>
    </reaction>
</comment>
<evidence type="ECO:0000256" key="4">
    <source>
        <dbReference type="ARBA" id="ARBA00022723"/>
    </source>
</evidence>